<gene>
    <name evidence="1" type="ORF">HAX54_049530</name>
</gene>
<protein>
    <submittedName>
        <fullName evidence="1">Uncharacterized protein</fullName>
    </submittedName>
</protein>
<evidence type="ECO:0000313" key="1">
    <source>
        <dbReference type="EMBL" id="MCE3051333.1"/>
    </source>
</evidence>
<keyword evidence="2" id="KW-1185">Reference proteome</keyword>
<proteinExistence type="predicted"/>
<reference evidence="1 2" key="1">
    <citation type="journal article" date="2021" name="BMC Genomics">
        <title>Datura genome reveals duplications of psychoactive alkaloid biosynthetic genes and high mutation rate following tissue culture.</title>
        <authorList>
            <person name="Rajewski A."/>
            <person name="Carter-House D."/>
            <person name="Stajich J."/>
            <person name="Litt A."/>
        </authorList>
    </citation>
    <scope>NUCLEOTIDE SEQUENCE [LARGE SCALE GENOMIC DNA]</scope>
    <source>
        <strain evidence="1">AR-01</strain>
    </source>
</reference>
<dbReference type="Proteomes" id="UP000823775">
    <property type="component" value="Unassembled WGS sequence"/>
</dbReference>
<evidence type="ECO:0000313" key="2">
    <source>
        <dbReference type="Proteomes" id="UP000823775"/>
    </source>
</evidence>
<dbReference type="EMBL" id="JACEIK010008400">
    <property type="protein sequence ID" value="MCE3051333.1"/>
    <property type="molecule type" value="Genomic_DNA"/>
</dbReference>
<name>A0ABS8WPE9_DATST</name>
<sequence>DGIVQLTCRGKKSLLRNLDDTPDWGWTDRFIAINAEYLCEPSFSGPRTHIHTVYLLSGVSLWASLSSPDLRTSKVDCENFRLHHRREPILGENSTPIRTEIPCGASNPLFFDRYLSCSDLRSNDSRKGESSDTQLMRIQFLKEVKSNTIDSNVEIAKSQALIDLLGPLDRDFKEYYSISKEDLSSDRPSSCKSDDNGYV</sequence>
<accession>A0ABS8WPE9</accession>
<feature type="non-terminal residue" evidence="1">
    <location>
        <position position="1"/>
    </location>
</feature>
<organism evidence="1 2">
    <name type="scientific">Datura stramonium</name>
    <name type="common">Jimsonweed</name>
    <name type="synonym">Common thornapple</name>
    <dbReference type="NCBI Taxonomy" id="4076"/>
    <lineage>
        <taxon>Eukaryota</taxon>
        <taxon>Viridiplantae</taxon>
        <taxon>Streptophyta</taxon>
        <taxon>Embryophyta</taxon>
        <taxon>Tracheophyta</taxon>
        <taxon>Spermatophyta</taxon>
        <taxon>Magnoliopsida</taxon>
        <taxon>eudicotyledons</taxon>
        <taxon>Gunneridae</taxon>
        <taxon>Pentapetalae</taxon>
        <taxon>asterids</taxon>
        <taxon>lamiids</taxon>
        <taxon>Solanales</taxon>
        <taxon>Solanaceae</taxon>
        <taxon>Solanoideae</taxon>
        <taxon>Datureae</taxon>
        <taxon>Datura</taxon>
    </lineage>
</organism>
<comment type="caution">
    <text evidence="1">The sequence shown here is derived from an EMBL/GenBank/DDBJ whole genome shotgun (WGS) entry which is preliminary data.</text>
</comment>